<reference evidence="1 2" key="1">
    <citation type="journal article" date="2015" name="Genome Announc.">
        <title>Expanding the biotechnology potential of lactobacilli through comparative genomics of 213 strains and associated genera.</title>
        <authorList>
            <person name="Sun Z."/>
            <person name="Harris H.M."/>
            <person name="McCann A."/>
            <person name="Guo C."/>
            <person name="Argimon S."/>
            <person name="Zhang W."/>
            <person name="Yang X."/>
            <person name="Jeffery I.B."/>
            <person name="Cooney J.C."/>
            <person name="Kagawa T.F."/>
            <person name="Liu W."/>
            <person name="Song Y."/>
            <person name="Salvetti E."/>
            <person name="Wrobel A."/>
            <person name="Rasinkangas P."/>
            <person name="Parkhill J."/>
            <person name="Rea M.C."/>
            <person name="O'Sullivan O."/>
            <person name="Ritari J."/>
            <person name="Douillard F.P."/>
            <person name="Paul Ross R."/>
            <person name="Yang R."/>
            <person name="Briner A.E."/>
            <person name="Felis G.E."/>
            <person name="de Vos W.M."/>
            <person name="Barrangou R."/>
            <person name="Klaenhammer T.R."/>
            <person name="Caufield P.W."/>
            <person name="Cui Y."/>
            <person name="Zhang H."/>
            <person name="O'Toole P.W."/>
        </authorList>
    </citation>
    <scope>NUCLEOTIDE SEQUENCE [LARGE SCALE GENOMIC DNA]</scope>
    <source>
        <strain evidence="1 2">DSM 18527</strain>
    </source>
</reference>
<dbReference type="EMBL" id="AZGA01000087">
    <property type="protein sequence ID" value="KRM30819.1"/>
    <property type="molecule type" value="Genomic_DNA"/>
</dbReference>
<gene>
    <name evidence="1" type="ORF">FC83_GL001377</name>
</gene>
<name>X0PE77_9LACO</name>
<dbReference type="Proteomes" id="UP000051236">
    <property type="component" value="Unassembled WGS sequence"/>
</dbReference>
<dbReference type="PATRIC" id="fig|1423734.3.peg.1392"/>
<dbReference type="STRING" id="1423734.FC83_GL001377"/>
<dbReference type="eggNOG" id="COG2207">
    <property type="taxonomic scope" value="Bacteria"/>
</dbReference>
<keyword evidence="2" id="KW-1185">Reference proteome</keyword>
<proteinExistence type="predicted"/>
<protein>
    <recommendedName>
        <fullName evidence="3">SAP domain-containing protein</fullName>
    </recommendedName>
</protein>
<accession>X0PE77</accession>
<dbReference type="AlphaFoldDB" id="X0PE77"/>
<dbReference type="Pfam" id="PF18953">
    <property type="entry name" value="SAP_new25"/>
    <property type="match status" value="1"/>
</dbReference>
<organism evidence="1 2">
    <name type="scientific">Agrilactobacillus composti DSM 18527 = JCM 14202</name>
    <dbReference type="NCBI Taxonomy" id="1423734"/>
    <lineage>
        <taxon>Bacteria</taxon>
        <taxon>Bacillati</taxon>
        <taxon>Bacillota</taxon>
        <taxon>Bacilli</taxon>
        <taxon>Lactobacillales</taxon>
        <taxon>Lactobacillaceae</taxon>
        <taxon>Agrilactobacillus</taxon>
    </lineage>
</organism>
<comment type="caution">
    <text evidence="1">The sequence shown here is derived from an EMBL/GenBank/DDBJ whole genome shotgun (WGS) entry which is preliminary data.</text>
</comment>
<evidence type="ECO:0000313" key="2">
    <source>
        <dbReference type="Proteomes" id="UP000051236"/>
    </source>
</evidence>
<evidence type="ECO:0000313" key="1">
    <source>
        <dbReference type="EMBL" id="KRM30819.1"/>
    </source>
</evidence>
<evidence type="ECO:0008006" key="3">
    <source>
        <dbReference type="Google" id="ProtNLM"/>
    </source>
</evidence>
<sequence length="188" mass="21147">MILNHLKLGLLYFKRGMTTIDLATFKATYYYKQDLVAMCRQWHLPTNGTKAQLNQYIGQFLSGMPVDRIKPAKRLGKVPALTVGDITLNTKLVDSGFRFNAAARQFFANYFGVPHFSFTKGMAALRRQAIAEHNLDVTVRDLIMTYKEGQSRSAEVRPQAEPEEATTNGITLCGPFLRIQRLANTVSV</sequence>